<evidence type="ECO:0000313" key="11">
    <source>
        <dbReference type="Proteomes" id="UP000093000"/>
    </source>
</evidence>
<comment type="caution">
    <text evidence="10">The sequence shown here is derived from an EMBL/GenBank/DDBJ whole genome shotgun (WGS) entry which is preliminary data.</text>
</comment>
<dbReference type="STRING" id="101091.A0A1C7NQI7"/>
<keyword evidence="4 7" id="KW-0804">Transcription</keyword>
<comment type="function">
    <text evidence="6 7">Recruits TFIIH to the initiation complex and stimulates the RNA polymerase II C-terminal domain kinase and DNA-dependent ATPase activities of TFIIH. Both TFIIH and TFIIE are required for promoter clearance by RNA polymerase.</text>
</comment>
<keyword evidence="2 7" id="KW-0805">Transcription regulation</keyword>
<dbReference type="EMBL" id="LUGH01000038">
    <property type="protein sequence ID" value="OBZ90686.1"/>
    <property type="molecule type" value="Genomic_DNA"/>
</dbReference>
<proteinExistence type="inferred from homology"/>
<dbReference type="PANTHER" id="PTHR12716">
    <property type="entry name" value="TRANSCRIPTION INITIATION FACTOR IIE, BETA SUBUNIT"/>
    <property type="match status" value="1"/>
</dbReference>
<sequence>MSSLNSQLQNFKKSFKASTDIAVKRAGQATVHKDSTKTTSGSISNNTKASFESESKKRKRATVYSQPANTGTGHHAMSQLYTVIQFLKDSDTPQSVTSIVSRTKVDITKNKLLWDKLAENEKIEYDPVNNTFAYKPTYQIRSKEDLLSLLIQHKDEGGMDYKDLKDSYSKLSSAVEELAASGQILVVRNKDGNPRVLFYNDIEYNTPIDSEFKQMWSEISIPDETDLPKALEAAGLKTMEVFEKKVTSESKPKRSKTRNKRIKITNTHLSHIDLSKDYVPANKK</sequence>
<dbReference type="GO" id="GO:0001097">
    <property type="term" value="F:TFIIH-class transcription factor complex binding"/>
    <property type="evidence" value="ECO:0007669"/>
    <property type="project" value="TreeGrafter"/>
</dbReference>
<dbReference type="AlphaFoldDB" id="A0A1C7NQI7"/>
<protein>
    <recommendedName>
        <fullName evidence="7">Transcription initiation factor IIE subunit beta</fullName>
    </recommendedName>
</protein>
<dbReference type="GO" id="GO:0003677">
    <property type="term" value="F:DNA binding"/>
    <property type="evidence" value="ECO:0007669"/>
    <property type="project" value="UniProtKB-UniRule"/>
</dbReference>
<keyword evidence="10" id="KW-0396">Initiation factor</keyword>
<dbReference type="Pfam" id="PF22254">
    <property type="entry name" value="TFA2_E-tether"/>
    <property type="match status" value="1"/>
</dbReference>
<accession>A0A1C7NQI7</accession>
<comment type="similarity">
    <text evidence="7">Belongs to the TFIIE beta subunit family.</text>
</comment>
<dbReference type="PANTHER" id="PTHR12716:SF8">
    <property type="entry name" value="TRANSCRIPTION INITIATION FACTOR IIE SUBUNIT BETA"/>
    <property type="match status" value="1"/>
</dbReference>
<evidence type="ECO:0000256" key="4">
    <source>
        <dbReference type="ARBA" id="ARBA00023163"/>
    </source>
</evidence>
<name>A0A1C7NQI7_9FUNG</name>
<evidence type="ECO:0000259" key="9">
    <source>
        <dbReference type="PROSITE" id="PS51351"/>
    </source>
</evidence>
<dbReference type="InterPro" id="IPR016656">
    <property type="entry name" value="TFIIE-bsu"/>
</dbReference>
<dbReference type="InterPro" id="IPR054600">
    <property type="entry name" value="TFA2_E-tether"/>
</dbReference>
<dbReference type="InterPro" id="IPR040501">
    <property type="entry name" value="TFA2_Winged_2"/>
</dbReference>
<evidence type="ECO:0000256" key="1">
    <source>
        <dbReference type="ARBA" id="ARBA00004123"/>
    </source>
</evidence>
<evidence type="ECO:0000313" key="10">
    <source>
        <dbReference type="EMBL" id="OBZ90686.1"/>
    </source>
</evidence>
<evidence type="ECO:0000256" key="8">
    <source>
        <dbReference type="SAM" id="MobiDB-lite"/>
    </source>
</evidence>
<dbReference type="GO" id="GO:0003743">
    <property type="term" value="F:translation initiation factor activity"/>
    <property type="evidence" value="ECO:0007669"/>
    <property type="project" value="UniProtKB-KW"/>
</dbReference>
<dbReference type="GO" id="GO:0006367">
    <property type="term" value="P:transcription initiation at RNA polymerase II promoter"/>
    <property type="evidence" value="ECO:0007669"/>
    <property type="project" value="UniProtKB-UniRule"/>
</dbReference>
<feature type="domain" description="TFIIE beta" evidence="9">
    <location>
        <begin position="64"/>
        <end position="141"/>
    </location>
</feature>
<evidence type="ECO:0000256" key="3">
    <source>
        <dbReference type="ARBA" id="ARBA00023125"/>
    </source>
</evidence>
<comment type="subcellular location">
    <subcellularLocation>
        <location evidence="1 7">Nucleus</location>
    </subcellularLocation>
</comment>
<keyword evidence="11" id="KW-1185">Reference proteome</keyword>
<organism evidence="10 11">
    <name type="scientific">Choanephora cucurbitarum</name>
    <dbReference type="NCBI Taxonomy" id="101091"/>
    <lineage>
        <taxon>Eukaryota</taxon>
        <taxon>Fungi</taxon>
        <taxon>Fungi incertae sedis</taxon>
        <taxon>Mucoromycota</taxon>
        <taxon>Mucoromycotina</taxon>
        <taxon>Mucoromycetes</taxon>
        <taxon>Mucorales</taxon>
        <taxon>Mucorineae</taxon>
        <taxon>Choanephoraceae</taxon>
        <taxon>Choanephoroideae</taxon>
        <taxon>Choanephora</taxon>
    </lineage>
</organism>
<dbReference type="OrthoDB" id="3907302at2759"/>
<evidence type="ECO:0000256" key="7">
    <source>
        <dbReference type="PIRNR" id="PIRNR016398"/>
    </source>
</evidence>
<dbReference type="GO" id="GO:0005673">
    <property type="term" value="C:transcription factor TFIIE complex"/>
    <property type="evidence" value="ECO:0007669"/>
    <property type="project" value="UniProtKB-UniRule"/>
</dbReference>
<dbReference type="InParanoid" id="A0A1C7NQI7"/>
<feature type="region of interest" description="Disordered" evidence="8">
    <location>
        <begin position="25"/>
        <end position="71"/>
    </location>
</feature>
<evidence type="ECO:0000256" key="2">
    <source>
        <dbReference type="ARBA" id="ARBA00023015"/>
    </source>
</evidence>
<gene>
    <name evidence="10" type="primary">tfa2</name>
    <name evidence="10" type="ORF">A0J61_01259</name>
</gene>
<dbReference type="Pfam" id="PF02186">
    <property type="entry name" value="TFIIE_beta"/>
    <property type="match status" value="1"/>
</dbReference>
<dbReference type="InterPro" id="IPR003166">
    <property type="entry name" value="TFIIE_bsu_DNA-bd"/>
</dbReference>
<keyword evidence="3 7" id="KW-0238">DNA-binding</keyword>
<dbReference type="FunCoup" id="A0A1C7NQI7">
    <property type="interactions" value="462"/>
</dbReference>
<keyword evidence="10" id="KW-0648">Protein biosynthesis</keyword>
<reference evidence="10 11" key="1">
    <citation type="submission" date="2016-03" db="EMBL/GenBank/DDBJ databases">
        <title>Choanephora cucurbitarum.</title>
        <authorList>
            <person name="Min B."/>
            <person name="Park H."/>
            <person name="Park J.-H."/>
            <person name="Shin H.-D."/>
            <person name="Choi I.-G."/>
        </authorList>
    </citation>
    <scope>NUCLEOTIDE SEQUENCE [LARGE SCALE GENOMIC DNA]</scope>
    <source>
        <strain evidence="10 11">KUS-F28377</strain>
    </source>
</reference>
<evidence type="ECO:0000256" key="5">
    <source>
        <dbReference type="ARBA" id="ARBA00023242"/>
    </source>
</evidence>
<dbReference type="GO" id="GO:0016251">
    <property type="term" value="F:RNA polymerase II general transcription initiation factor activity"/>
    <property type="evidence" value="ECO:0007669"/>
    <property type="project" value="EnsemblFungi"/>
</dbReference>
<evidence type="ECO:0000256" key="6">
    <source>
        <dbReference type="ARBA" id="ARBA00025581"/>
    </source>
</evidence>
<dbReference type="PIRSF" id="PIRSF016398">
    <property type="entry name" value="TFIIE-beta"/>
    <property type="match status" value="1"/>
</dbReference>
<dbReference type="Pfam" id="PF18121">
    <property type="entry name" value="TFA2_Winged_2"/>
    <property type="match status" value="1"/>
</dbReference>
<keyword evidence="5 7" id="KW-0539">Nucleus</keyword>
<dbReference type="Proteomes" id="UP000093000">
    <property type="component" value="Unassembled WGS sequence"/>
</dbReference>
<dbReference type="PROSITE" id="PS51351">
    <property type="entry name" value="TFIIE_BETA_C"/>
    <property type="match status" value="1"/>
</dbReference>
<feature type="compositionally biased region" description="Polar residues" evidence="8">
    <location>
        <begin position="37"/>
        <end position="52"/>
    </location>
</feature>
<comment type="subunit">
    <text evidence="7">Tetramer of two alpha and two beta chains.</text>
</comment>